<accession>A0AAD9MSW2</accession>
<dbReference type="PANTHER" id="PTHR48438:SF1">
    <property type="entry name" value="ALPHA-(1,3)-FUCOSYLTRANSFERASE C-RELATED"/>
    <property type="match status" value="1"/>
</dbReference>
<dbReference type="EC" id="2.4.1.-" evidence="12"/>
<comment type="caution">
    <text evidence="15">The sequence shown here is derived from an EMBL/GenBank/DDBJ whole genome shotgun (WGS) entry which is preliminary data.</text>
</comment>
<keyword evidence="6 12" id="KW-0812">Transmembrane</keyword>
<organism evidence="15 16">
    <name type="scientific">Paralvinella palmiformis</name>
    <dbReference type="NCBI Taxonomy" id="53620"/>
    <lineage>
        <taxon>Eukaryota</taxon>
        <taxon>Metazoa</taxon>
        <taxon>Spiralia</taxon>
        <taxon>Lophotrochozoa</taxon>
        <taxon>Annelida</taxon>
        <taxon>Polychaeta</taxon>
        <taxon>Sedentaria</taxon>
        <taxon>Canalipalpata</taxon>
        <taxon>Terebellida</taxon>
        <taxon>Terebelliformia</taxon>
        <taxon>Alvinellidae</taxon>
        <taxon>Paralvinella</taxon>
    </lineage>
</organism>
<keyword evidence="4 12" id="KW-0328">Glycosyltransferase</keyword>
<evidence type="ECO:0000256" key="8">
    <source>
        <dbReference type="ARBA" id="ARBA00022989"/>
    </source>
</evidence>
<dbReference type="GO" id="GO:0032580">
    <property type="term" value="C:Golgi cisterna membrane"/>
    <property type="evidence" value="ECO:0007669"/>
    <property type="project" value="UniProtKB-SubCell"/>
</dbReference>
<feature type="transmembrane region" description="Helical" evidence="12">
    <location>
        <begin position="12"/>
        <end position="31"/>
    </location>
</feature>
<keyword evidence="8 12" id="KW-1133">Transmembrane helix</keyword>
<dbReference type="InterPro" id="IPR001503">
    <property type="entry name" value="Glyco_trans_10"/>
</dbReference>
<evidence type="ECO:0000256" key="2">
    <source>
        <dbReference type="ARBA" id="ARBA00004922"/>
    </source>
</evidence>
<evidence type="ECO:0000256" key="7">
    <source>
        <dbReference type="ARBA" id="ARBA00022968"/>
    </source>
</evidence>
<dbReference type="Proteomes" id="UP001208570">
    <property type="component" value="Unassembled WGS sequence"/>
</dbReference>
<protein>
    <recommendedName>
        <fullName evidence="12">Fucosyltransferase</fullName>
        <ecNumber evidence="12">2.4.1.-</ecNumber>
    </recommendedName>
</protein>
<keyword evidence="7" id="KW-0735">Signal-anchor</keyword>
<dbReference type="Pfam" id="PF00852">
    <property type="entry name" value="Glyco_transf_10"/>
    <property type="match status" value="1"/>
</dbReference>
<evidence type="ECO:0000259" key="13">
    <source>
        <dbReference type="Pfam" id="PF00852"/>
    </source>
</evidence>
<dbReference type="InterPro" id="IPR055270">
    <property type="entry name" value="Glyco_tran_10_C"/>
</dbReference>
<keyword evidence="11" id="KW-0325">Glycoprotein</keyword>
<dbReference type="Gene3D" id="3.40.50.11660">
    <property type="entry name" value="Glycosyl transferase family 10, C-terminal domain"/>
    <property type="match status" value="1"/>
</dbReference>
<keyword evidence="16" id="KW-1185">Reference proteome</keyword>
<comment type="pathway">
    <text evidence="2">Protein modification; protein glycosylation.</text>
</comment>
<keyword evidence="5 12" id="KW-0808">Transferase</keyword>
<evidence type="ECO:0000259" key="14">
    <source>
        <dbReference type="Pfam" id="PF17039"/>
    </source>
</evidence>
<sequence length="403" mass="47434">MAMWWRRMTSFRTLSAITGYIGVIHLVMTLFKNEDTNRYHLDVITCRPANFQIVSVESKNVSEEKIILLWTAFYRDLYFGLGKFGREPFIERRCEARNCFLTNDRSMLDKASAVVIHNRHHWRQSADRTIFGNRSNANQLFVYVSMESPGYTYLSRALPESCQMMFNVTMTYRLDSDVPIPYGYVAKRSANKSRDDYDVRNESAIERGRLANKTRSVAWLVSHSDTISRRETYVRVMSRFIDIDVYGKRGNQTCKHWRTDRCMAMIAQTYKFYLSFENSICRDYVTEKYYRTLNYDLIPIVYGGANYVALGPPGSYLDVYDFRSPRALARYLRYLAANQSAYLEYFRWKFDYEVVYFDSTAAAVANGFCRLCYLVNTDYRKTYDNICEWWHNGTCGQTIFDTI</sequence>
<proteinExistence type="inferred from homology"/>
<feature type="domain" description="Fucosyltransferase N-terminal" evidence="14">
    <location>
        <begin position="63"/>
        <end position="183"/>
    </location>
</feature>
<dbReference type="GO" id="GO:0008417">
    <property type="term" value="F:fucosyltransferase activity"/>
    <property type="evidence" value="ECO:0007669"/>
    <property type="project" value="InterPro"/>
</dbReference>
<gene>
    <name evidence="15" type="ORF">LSH36_1040g00015</name>
</gene>
<dbReference type="InterPro" id="IPR031481">
    <property type="entry name" value="Glyco_tran_10_N"/>
</dbReference>
<keyword evidence="10 12" id="KW-0472">Membrane</keyword>
<name>A0AAD9MSW2_9ANNE</name>
<evidence type="ECO:0000313" key="15">
    <source>
        <dbReference type="EMBL" id="KAK2141789.1"/>
    </source>
</evidence>
<dbReference type="AlphaFoldDB" id="A0AAD9MSW2"/>
<evidence type="ECO:0000256" key="6">
    <source>
        <dbReference type="ARBA" id="ARBA00022692"/>
    </source>
</evidence>
<evidence type="ECO:0000256" key="12">
    <source>
        <dbReference type="RuleBase" id="RU003832"/>
    </source>
</evidence>
<comment type="similarity">
    <text evidence="3 12">Belongs to the glycosyltransferase 10 family.</text>
</comment>
<comment type="subcellular location">
    <subcellularLocation>
        <location evidence="1">Golgi apparatus membrane</location>
        <topology evidence="1">Single-pass type II membrane protein</topology>
    </subcellularLocation>
    <subcellularLocation>
        <location evidence="12">Golgi apparatus</location>
        <location evidence="12">Golgi stack membrane</location>
        <topology evidence="12">Single-pass type II membrane protein</topology>
    </subcellularLocation>
</comment>
<feature type="domain" description="Fucosyltransferase C-terminal" evidence="13">
    <location>
        <begin position="211"/>
        <end position="389"/>
    </location>
</feature>
<evidence type="ECO:0000256" key="1">
    <source>
        <dbReference type="ARBA" id="ARBA00004323"/>
    </source>
</evidence>
<dbReference type="SUPFAM" id="SSF53756">
    <property type="entry name" value="UDP-Glycosyltransferase/glycogen phosphorylase"/>
    <property type="match status" value="1"/>
</dbReference>
<evidence type="ECO:0000256" key="9">
    <source>
        <dbReference type="ARBA" id="ARBA00023034"/>
    </source>
</evidence>
<evidence type="ECO:0000256" key="4">
    <source>
        <dbReference type="ARBA" id="ARBA00022676"/>
    </source>
</evidence>
<dbReference type="InterPro" id="IPR038577">
    <property type="entry name" value="GT10-like_C_sf"/>
</dbReference>
<evidence type="ECO:0000256" key="5">
    <source>
        <dbReference type="ARBA" id="ARBA00022679"/>
    </source>
</evidence>
<dbReference type="EMBL" id="JAODUP010001040">
    <property type="protein sequence ID" value="KAK2141789.1"/>
    <property type="molecule type" value="Genomic_DNA"/>
</dbReference>
<dbReference type="FunFam" id="3.40.50.11660:FF:000006">
    <property type="entry name" value="Alpha-(1,3)-fucosyltransferase C"/>
    <property type="match status" value="1"/>
</dbReference>
<dbReference type="GO" id="GO:0000139">
    <property type="term" value="C:Golgi membrane"/>
    <property type="evidence" value="ECO:0007669"/>
    <property type="project" value="UniProtKB-SubCell"/>
</dbReference>
<evidence type="ECO:0000256" key="3">
    <source>
        <dbReference type="ARBA" id="ARBA00008919"/>
    </source>
</evidence>
<keyword evidence="9 12" id="KW-0333">Golgi apparatus</keyword>
<evidence type="ECO:0000256" key="10">
    <source>
        <dbReference type="ARBA" id="ARBA00023136"/>
    </source>
</evidence>
<dbReference type="PANTHER" id="PTHR48438">
    <property type="entry name" value="ALPHA-(1,3)-FUCOSYLTRANSFERASE C-RELATED"/>
    <property type="match status" value="1"/>
</dbReference>
<evidence type="ECO:0000256" key="11">
    <source>
        <dbReference type="ARBA" id="ARBA00023180"/>
    </source>
</evidence>
<reference evidence="15" key="1">
    <citation type="journal article" date="2023" name="Mol. Biol. Evol.">
        <title>Third-Generation Sequencing Reveals the Adaptive Role of the Epigenome in Three Deep-Sea Polychaetes.</title>
        <authorList>
            <person name="Perez M."/>
            <person name="Aroh O."/>
            <person name="Sun Y."/>
            <person name="Lan Y."/>
            <person name="Juniper S.K."/>
            <person name="Young C.R."/>
            <person name="Angers B."/>
            <person name="Qian P.Y."/>
        </authorList>
    </citation>
    <scope>NUCLEOTIDE SEQUENCE</scope>
    <source>
        <strain evidence="15">P08H-3</strain>
    </source>
</reference>
<evidence type="ECO:0000313" key="16">
    <source>
        <dbReference type="Proteomes" id="UP001208570"/>
    </source>
</evidence>
<dbReference type="Pfam" id="PF17039">
    <property type="entry name" value="Glyco_tran_10_N"/>
    <property type="match status" value="1"/>
</dbReference>